<dbReference type="PANTHER" id="PTHR43976:SF16">
    <property type="entry name" value="SHORT-CHAIN DEHYDROGENASE_REDUCTASE FAMILY PROTEIN"/>
    <property type="match status" value="1"/>
</dbReference>
<name>A0A1M5AAN9_9HYPH</name>
<dbReference type="OrthoDB" id="9793825at2"/>
<keyword evidence="2" id="KW-0560">Oxidoreductase</keyword>
<accession>A0A1M5AAN9</accession>
<protein>
    <submittedName>
        <fullName evidence="5">NADP-dependent 3-hydroxy acid dehydrogenase YdfG</fullName>
    </submittedName>
</protein>
<evidence type="ECO:0000259" key="4">
    <source>
        <dbReference type="SMART" id="SM00822"/>
    </source>
</evidence>
<evidence type="ECO:0000256" key="3">
    <source>
        <dbReference type="RuleBase" id="RU000363"/>
    </source>
</evidence>
<dbReference type="GO" id="GO:0016491">
    <property type="term" value="F:oxidoreductase activity"/>
    <property type="evidence" value="ECO:0007669"/>
    <property type="project" value="UniProtKB-KW"/>
</dbReference>
<dbReference type="EMBL" id="FQUP01000001">
    <property type="protein sequence ID" value="SHF27106.1"/>
    <property type="molecule type" value="Genomic_DNA"/>
</dbReference>
<evidence type="ECO:0000256" key="2">
    <source>
        <dbReference type="ARBA" id="ARBA00023002"/>
    </source>
</evidence>
<dbReference type="SUPFAM" id="SSF51735">
    <property type="entry name" value="NAD(P)-binding Rossmann-fold domains"/>
    <property type="match status" value="1"/>
</dbReference>
<dbReference type="PRINTS" id="PR00081">
    <property type="entry name" value="GDHRDH"/>
</dbReference>
<sequence>MSKVWMVTGATRGIGAEIVRAALAAGDRVVATGRNPETILGAFADAGDALLALPLDVTKPDQIAAAVEAALERFGRIDVLVNNAGYGQLGLFEESGIGDAERQFSTNVFGLFNVTRAVLPTMRTQRAGYILNISSIAGIRGGLGGSIYCSSKFAVEGFSESLAQEVAPFGIHVTLVEPGFFRTDFLDETSVSFGTNALDDYAEVSAQIRNGYRDRNHRQVGDPAKLASVVVDLSNRAEPPFRYAAGSDAAEVLAAKINRLTNELQATRALSPTTDGDF</sequence>
<dbReference type="AlphaFoldDB" id="A0A1M5AAN9"/>
<dbReference type="RefSeq" id="WP_073052532.1">
    <property type="nucleotide sequence ID" value="NZ_FQUP01000001.1"/>
</dbReference>
<comment type="similarity">
    <text evidence="1 3">Belongs to the short-chain dehydrogenases/reductases (SDR) family.</text>
</comment>
<dbReference type="Gene3D" id="3.40.50.720">
    <property type="entry name" value="NAD(P)-binding Rossmann-like Domain"/>
    <property type="match status" value="1"/>
</dbReference>
<dbReference type="InterPro" id="IPR057326">
    <property type="entry name" value="KR_dom"/>
</dbReference>
<dbReference type="PRINTS" id="PR00080">
    <property type="entry name" value="SDRFAMILY"/>
</dbReference>
<proteinExistence type="inferred from homology"/>
<dbReference type="InterPro" id="IPR051911">
    <property type="entry name" value="SDR_oxidoreductase"/>
</dbReference>
<dbReference type="InterPro" id="IPR002347">
    <property type="entry name" value="SDR_fam"/>
</dbReference>
<dbReference type="SMART" id="SM00822">
    <property type="entry name" value="PKS_KR"/>
    <property type="match status" value="1"/>
</dbReference>
<dbReference type="InterPro" id="IPR020904">
    <property type="entry name" value="Sc_DH/Rdtase_CS"/>
</dbReference>
<dbReference type="PANTHER" id="PTHR43976">
    <property type="entry name" value="SHORT CHAIN DEHYDROGENASE"/>
    <property type="match status" value="1"/>
</dbReference>
<gene>
    <name evidence="5" type="ORF">SAMN02745157_2064</name>
</gene>
<dbReference type="InterPro" id="IPR036291">
    <property type="entry name" value="NAD(P)-bd_dom_sf"/>
</dbReference>
<dbReference type="Pfam" id="PF00106">
    <property type="entry name" value="adh_short"/>
    <property type="match status" value="1"/>
</dbReference>
<evidence type="ECO:0000313" key="5">
    <source>
        <dbReference type="EMBL" id="SHF27106.1"/>
    </source>
</evidence>
<dbReference type="CDD" id="cd05374">
    <property type="entry name" value="17beta-HSD-like_SDR_c"/>
    <property type="match status" value="1"/>
</dbReference>
<dbReference type="Proteomes" id="UP000184485">
    <property type="component" value="Unassembled WGS sequence"/>
</dbReference>
<dbReference type="STRING" id="1122133.SAMN02745157_2064"/>
<evidence type="ECO:0000313" key="6">
    <source>
        <dbReference type="Proteomes" id="UP000184485"/>
    </source>
</evidence>
<reference evidence="5 6" key="1">
    <citation type="submission" date="2016-11" db="EMBL/GenBank/DDBJ databases">
        <authorList>
            <person name="Jaros S."/>
            <person name="Januszkiewicz K."/>
            <person name="Wedrychowicz H."/>
        </authorList>
    </citation>
    <scope>NUCLEOTIDE SEQUENCE [LARGE SCALE GENOMIC DNA]</scope>
    <source>
        <strain evidence="5 6">DSM 19436</strain>
    </source>
</reference>
<organism evidence="5 6">
    <name type="scientific">Kaistia soli DSM 19436</name>
    <dbReference type="NCBI Taxonomy" id="1122133"/>
    <lineage>
        <taxon>Bacteria</taxon>
        <taxon>Pseudomonadati</taxon>
        <taxon>Pseudomonadota</taxon>
        <taxon>Alphaproteobacteria</taxon>
        <taxon>Hyphomicrobiales</taxon>
        <taxon>Kaistiaceae</taxon>
        <taxon>Kaistia</taxon>
    </lineage>
</organism>
<keyword evidence="6" id="KW-1185">Reference proteome</keyword>
<dbReference type="PROSITE" id="PS00061">
    <property type="entry name" value="ADH_SHORT"/>
    <property type="match status" value="1"/>
</dbReference>
<feature type="domain" description="Ketoreductase" evidence="4">
    <location>
        <begin position="3"/>
        <end position="179"/>
    </location>
</feature>
<evidence type="ECO:0000256" key="1">
    <source>
        <dbReference type="ARBA" id="ARBA00006484"/>
    </source>
</evidence>